<keyword evidence="2" id="KW-1185">Reference proteome</keyword>
<name>A0A562RWZ7_9BRAD</name>
<evidence type="ECO:0000313" key="2">
    <source>
        <dbReference type="Proteomes" id="UP000316291"/>
    </source>
</evidence>
<protein>
    <submittedName>
        <fullName evidence="1">Uncharacterized protein</fullName>
    </submittedName>
</protein>
<gene>
    <name evidence="1" type="ORF">IQ16_01753</name>
</gene>
<dbReference type="EMBL" id="VLLA01000003">
    <property type="protein sequence ID" value="TWI73615.1"/>
    <property type="molecule type" value="Genomic_DNA"/>
</dbReference>
<organism evidence="1 2">
    <name type="scientific">Bradyrhizobium huanghuaihaiense</name>
    <dbReference type="NCBI Taxonomy" id="990078"/>
    <lineage>
        <taxon>Bacteria</taxon>
        <taxon>Pseudomonadati</taxon>
        <taxon>Pseudomonadota</taxon>
        <taxon>Alphaproteobacteria</taxon>
        <taxon>Hyphomicrobiales</taxon>
        <taxon>Nitrobacteraceae</taxon>
        <taxon>Bradyrhizobium</taxon>
    </lineage>
</organism>
<proteinExistence type="predicted"/>
<dbReference type="Proteomes" id="UP000316291">
    <property type="component" value="Unassembled WGS sequence"/>
</dbReference>
<comment type="caution">
    <text evidence="1">The sequence shown here is derived from an EMBL/GenBank/DDBJ whole genome shotgun (WGS) entry which is preliminary data.</text>
</comment>
<accession>A0A562RWZ7</accession>
<evidence type="ECO:0000313" key="1">
    <source>
        <dbReference type="EMBL" id="TWI73615.1"/>
    </source>
</evidence>
<dbReference type="AlphaFoldDB" id="A0A562RWZ7"/>
<reference evidence="1 2" key="1">
    <citation type="journal article" date="2015" name="Stand. Genomic Sci.">
        <title>Genomic Encyclopedia of Bacterial and Archaeal Type Strains, Phase III: the genomes of soil and plant-associated and newly described type strains.</title>
        <authorList>
            <person name="Whitman W.B."/>
            <person name="Woyke T."/>
            <person name="Klenk H.P."/>
            <person name="Zhou Y."/>
            <person name="Lilburn T.G."/>
            <person name="Beck B.J."/>
            <person name="De Vos P."/>
            <person name="Vandamme P."/>
            <person name="Eisen J.A."/>
            <person name="Garrity G."/>
            <person name="Hugenholtz P."/>
            <person name="Kyrpides N.C."/>
        </authorList>
    </citation>
    <scope>NUCLEOTIDE SEQUENCE [LARGE SCALE GENOMIC DNA]</scope>
    <source>
        <strain evidence="1 2">CGMCC 1.10948</strain>
    </source>
</reference>
<dbReference type="RefSeq" id="WP_167526313.1">
    <property type="nucleotide sequence ID" value="NZ_VLLA01000003.1"/>
</dbReference>
<sequence length="68" mass="7799">MAIEGKPIGHAQDEPEHFIRCTICGEPLDMRDLAQVLDHLHEQNVEEEPTFSELFIVTKVGWSRKPTK</sequence>